<proteinExistence type="predicted"/>
<organism evidence="1 2">
    <name type="scientific">Cyanidiococcus yangmingshanensis</name>
    <dbReference type="NCBI Taxonomy" id="2690220"/>
    <lineage>
        <taxon>Eukaryota</taxon>
        <taxon>Rhodophyta</taxon>
        <taxon>Bangiophyceae</taxon>
        <taxon>Cyanidiales</taxon>
        <taxon>Cyanidiaceae</taxon>
        <taxon>Cyanidiococcus</taxon>
    </lineage>
</organism>
<gene>
    <name evidence="1" type="ORF">F1559_002926</name>
</gene>
<keyword evidence="2" id="KW-1185">Reference proteome</keyword>
<name>A0A7J7IGJ0_9RHOD</name>
<evidence type="ECO:0000313" key="2">
    <source>
        <dbReference type="Proteomes" id="UP000530660"/>
    </source>
</evidence>
<dbReference type="EMBL" id="VWRR01000011">
    <property type="protein sequence ID" value="KAF6002225.1"/>
    <property type="molecule type" value="Genomic_DNA"/>
</dbReference>
<dbReference type="OrthoDB" id="10473339at2759"/>
<accession>A0A7J7IGJ0</accession>
<evidence type="ECO:0000313" key="1">
    <source>
        <dbReference type="EMBL" id="KAF6002225.1"/>
    </source>
</evidence>
<dbReference type="Proteomes" id="UP000530660">
    <property type="component" value="Unassembled WGS sequence"/>
</dbReference>
<sequence>MGTVSIWTGFVQCWVQDAAFTVQSVRKRALTPLEGVSVGILRARGRELSWTLRGCAPEPGSLSGHVFELATPLTTERNKASVGYNGAMNELSTAQGEKTGKRFSSSGASGAVKKAVLGLASETMAEPVQVQGEQTDKGSFTPHTPTEAFGGLGVCWEELEHPRLGEKLSIFERAAAEVGAAVWSRIAADDEVEVVQDGTATKRDDLDQARNLQPLGDFEIHPLYKDEAREMLIRRMRESRRFILRLQREIDDFPESLEKLIAEIDACSARGDRQRRQELLAQGQRIWSRHHEAIDIIAREELRMEEYLYAWGRMRCGEGLADAAEHGL</sequence>
<comment type="caution">
    <text evidence="1">The sequence shown here is derived from an EMBL/GenBank/DDBJ whole genome shotgun (WGS) entry which is preliminary data.</text>
</comment>
<dbReference type="AlphaFoldDB" id="A0A7J7IGJ0"/>
<reference evidence="1 2" key="1">
    <citation type="journal article" date="2020" name="J. Phycol.">
        <title>Comparative genome analysis reveals Cyanidiococcus gen. nov., a new extremophilic red algal genus sister to Cyanidioschyzon (Cyanidioschyzonaceae, Rhodophyta).</title>
        <authorList>
            <person name="Liu S.-L."/>
            <person name="Chiang Y.-R."/>
            <person name="Yoon H.S."/>
            <person name="Fu H.-Y."/>
        </authorList>
    </citation>
    <scope>NUCLEOTIDE SEQUENCE [LARGE SCALE GENOMIC DNA]</scope>
    <source>
        <strain evidence="1 2">THAL066</strain>
    </source>
</reference>
<protein>
    <submittedName>
        <fullName evidence="1">Uncharacterized protein</fullName>
    </submittedName>
</protein>